<feature type="signal peptide" evidence="1">
    <location>
        <begin position="1"/>
        <end position="20"/>
    </location>
</feature>
<proteinExistence type="predicted"/>
<dbReference type="InterPro" id="IPR025503">
    <property type="entry name" value="DUF4391"/>
</dbReference>
<dbReference type="Pfam" id="PF14335">
    <property type="entry name" value="DUF4391"/>
    <property type="match status" value="1"/>
</dbReference>
<sequence>MSAATCGSVSVLTLGLPASAAVPAEKGALPKAAFVGRGPISAKLKARLVGDIASITLLGLLRPANTGAAEGRRVREILVLGLRLAGSAAAGGTGEPRVPVEVIEHIAAQRPGGILFVCVADGAADGGEADGKPAERCVLAVRRRLPGRAGHVERFAVYAGEWSDPADVLVEAAGATMDEVWDSVCSQVIFGTEDPADLDARLLRRDRIAVLEAEETRLVGDHKRAKDAVKRNEAFAKLAKVRAELAQLRG</sequence>
<evidence type="ECO:0000313" key="2">
    <source>
        <dbReference type="EMBL" id="NEG78133.1"/>
    </source>
</evidence>
<dbReference type="OrthoDB" id="3237262at2"/>
<organism evidence="2 3">
    <name type="scientific">Bifidobacterium avesanii</name>
    <dbReference type="NCBI Taxonomy" id="1798157"/>
    <lineage>
        <taxon>Bacteria</taxon>
        <taxon>Bacillati</taxon>
        <taxon>Actinomycetota</taxon>
        <taxon>Actinomycetes</taxon>
        <taxon>Bifidobacteriales</taxon>
        <taxon>Bifidobacteriaceae</taxon>
        <taxon>Bifidobacterium</taxon>
    </lineage>
</organism>
<dbReference type="Proteomes" id="UP000469763">
    <property type="component" value="Unassembled WGS sequence"/>
</dbReference>
<accession>A0A7K3TIP1</accession>
<dbReference type="EMBL" id="WHZY01000004">
    <property type="protein sequence ID" value="NEG78133.1"/>
    <property type="molecule type" value="Genomic_DNA"/>
</dbReference>
<gene>
    <name evidence="2" type="ORF">GFD22_03950</name>
</gene>
<feature type="chain" id="PRO_5029856628" evidence="1">
    <location>
        <begin position="21"/>
        <end position="250"/>
    </location>
</feature>
<comment type="caution">
    <text evidence="2">The sequence shown here is derived from an EMBL/GenBank/DDBJ whole genome shotgun (WGS) entry which is preliminary data.</text>
</comment>
<reference evidence="2 3" key="1">
    <citation type="submission" date="2019-10" db="EMBL/GenBank/DDBJ databases">
        <title>Bifidobacterium from non-human primates.</title>
        <authorList>
            <person name="Modesto M."/>
        </authorList>
    </citation>
    <scope>NUCLEOTIDE SEQUENCE [LARGE SCALE GENOMIC DNA]</scope>
    <source>
        <strain evidence="2 3">TREC</strain>
    </source>
</reference>
<keyword evidence="3" id="KW-1185">Reference proteome</keyword>
<evidence type="ECO:0000313" key="3">
    <source>
        <dbReference type="Proteomes" id="UP000469763"/>
    </source>
</evidence>
<dbReference type="AlphaFoldDB" id="A0A7K3TIP1"/>
<evidence type="ECO:0000256" key="1">
    <source>
        <dbReference type="SAM" id="SignalP"/>
    </source>
</evidence>
<protein>
    <submittedName>
        <fullName evidence="2">DUF4391 family protein</fullName>
    </submittedName>
</protein>
<keyword evidence="1" id="KW-0732">Signal</keyword>
<name>A0A7K3TIP1_9BIFI</name>
<dbReference type="RefSeq" id="WP_152349725.1">
    <property type="nucleotide sequence ID" value="NZ_WBSN01000002.1"/>
</dbReference>